<organism evidence="1 2">
    <name type="scientific">Pseudochrobactrum asaccharolyticum</name>
    <dbReference type="NCBI Taxonomy" id="354351"/>
    <lineage>
        <taxon>Bacteria</taxon>
        <taxon>Pseudomonadati</taxon>
        <taxon>Pseudomonadota</taxon>
        <taxon>Alphaproteobacteria</taxon>
        <taxon>Hyphomicrobiales</taxon>
        <taxon>Brucellaceae</taxon>
        <taxon>Pseudochrobactrum</taxon>
    </lineage>
</organism>
<sequence>MDYLLRSILLSTVVALSGCNNEPSPATKSVATDDVNLVKISGDASFIRLTTQEDEKWQSIMTAKPSGWLSGWFYNDCKAKGDMVVTGQTLLITSRNSDWYDLSECSTDLQINLPRDASVTIDQPAFKADLQGQFSGLDIDTRAADIALSGSAQTVKIRGDAFRTRLQFDDTTQPEQIDIAGRALDTSLQFPKGTAVSYRIHAKASMFDSKLPNTPNAKPEILISGDAVRTKIR</sequence>
<gene>
    <name evidence="1" type="ORF">DFR47_101586</name>
</gene>
<dbReference type="EMBL" id="QNRH01000001">
    <property type="protein sequence ID" value="RBO98977.1"/>
    <property type="molecule type" value="Genomic_DNA"/>
</dbReference>
<keyword evidence="2" id="KW-1185">Reference proteome</keyword>
<dbReference type="RefSeq" id="WP_113942872.1">
    <property type="nucleotide sequence ID" value="NZ_JBHEEG010000005.1"/>
</dbReference>
<evidence type="ECO:0000313" key="1">
    <source>
        <dbReference type="EMBL" id="RBO98977.1"/>
    </source>
</evidence>
<dbReference type="OrthoDB" id="7341910at2"/>
<reference evidence="1 2" key="1">
    <citation type="submission" date="2018-06" db="EMBL/GenBank/DDBJ databases">
        <title>Genomic Encyclopedia of Type Strains, Phase IV (KMG-IV): sequencing the most valuable type-strain genomes for metagenomic binning, comparative biology and taxonomic classification.</title>
        <authorList>
            <person name="Goeker M."/>
        </authorList>
    </citation>
    <scope>NUCLEOTIDE SEQUENCE [LARGE SCALE GENOMIC DNA]</scope>
    <source>
        <strain evidence="1 2">DSM 25619</strain>
    </source>
</reference>
<proteinExistence type="predicted"/>
<protein>
    <submittedName>
        <fullName evidence="1">Uncharacterized protein</fullName>
    </submittedName>
</protein>
<evidence type="ECO:0000313" key="2">
    <source>
        <dbReference type="Proteomes" id="UP000252893"/>
    </source>
</evidence>
<comment type="caution">
    <text evidence="1">The sequence shown here is derived from an EMBL/GenBank/DDBJ whole genome shotgun (WGS) entry which is preliminary data.</text>
</comment>
<accession>A0A366E9J4</accession>
<dbReference type="Proteomes" id="UP000252893">
    <property type="component" value="Unassembled WGS sequence"/>
</dbReference>
<name>A0A366E9J4_9HYPH</name>
<dbReference type="AlphaFoldDB" id="A0A366E9J4"/>
<dbReference type="PROSITE" id="PS51257">
    <property type="entry name" value="PROKAR_LIPOPROTEIN"/>
    <property type="match status" value="1"/>
</dbReference>